<dbReference type="InterPro" id="IPR010402">
    <property type="entry name" value="CCT_domain"/>
</dbReference>
<evidence type="ECO:0000256" key="7">
    <source>
        <dbReference type="ARBA" id="ARBA00023015"/>
    </source>
</evidence>
<feature type="domain" description="Tify" evidence="17">
    <location>
        <begin position="36"/>
        <end position="71"/>
    </location>
</feature>
<dbReference type="Gene3D" id="3.30.50.10">
    <property type="entry name" value="Erythroid Transcription Factor GATA-1, subunit A"/>
    <property type="match status" value="1"/>
</dbReference>
<evidence type="ECO:0000256" key="2">
    <source>
        <dbReference type="ARBA" id="ARBA00004123"/>
    </source>
</evidence>
<evidence type="ECO:0000256" key="9">
    <source>
        <dbReference type="ARBA" id="ARBA00023159"/>
    </source>
</evidence>
<dbReference type="InterPro" id="IPR010399">
    <property type="entry name" value="Tify_dom"/>
</dbReference>
<dbReference type="Proteomes" id="UP001567538">
    <property type="component" value="Unassembled WGS sequence"/>
</dbReference>
<dbReference type="AlphaFoldDB" id="A0ABD1HDF8"/>
<dbReference type="InterPro" id="IPR045280">
    <property type="entry name" value="TIFY-like"/>
</dbReference>
<dbReference type="PROSITE" id="PS51017">
    <property type="entry name" value="CCT"/>
    <property type="match status" value="1"/>
</dbReference>
<comment type="subcellular location">
    <subcellularLocation>
        <location evidence="2 13">Nucleus</location>
    </subcellularLocation>
</comment>
<dbReference type="GO" id="GO:0005634">
    <property type="term" value="C:nucleus"/>
    <property type="evidence" value="ECO:0007669"/>
    <property type="project" value="UniProtKB-SubCell"/>
</dbReference>
<evidence type="ECO:0000256" key="4">
    <source>
        <dbReference type="ARBA" id="ARBA00022723"/>
    </source>
</evidence>
<comment type="caution">
    <text evidence="18">The sequence shown here is derived from an EMBL/GenBank/DDBJ whole genome shotgun (WGS) entry which is preliminary data.</text>
</comment>
<evidence type="ECO:0000256" key="12">
    <source>
        <dbReference type="PROSITE-ProRule" id="PRU00094"/>
    </source>
</evidence>
<dbReference type="PANTHER" id="PTHR46125:SF24">
    <property type="entry name" value="GATA TRANSCRIPTION FACTOR 18"/>
    <property type="match status" value="1"/>
</dbReference>
<sequence length="195" mass="22245">MSNSNMNTDNNNHPLFAATMESDGTPTAMPPSQPNPWNVPCQATLSFAGRVFVFDNVPCDKVNFALLVLGGYEFDHSSTNRPLPPIRNDDPKRRQCLHRYYEKKKRRCFEKRIRYNVRRDVALKIHRDRGQFVGKKVQEGSIKVAIEMKSSCDNCGVESSDTPLMRKGPNGPKTLCNACGLYWTIRGRMRNICKF</sequence>
<keyword evidence="6" id="KW-0862">Zinc</keyword>
<evidence type="ECO:0000256" key="14">
    <source>
        <dbReference type="SAM" id="MobiDB-lite"/>
    </source>
</evidence>
<feature type="region of interest" description="Disordered" evidence="14">
    <location>
        <begin position="1"/>
        <end position="33"/>
    </location>
</feature>
<evidence type="ECO:0000256" key="8">
    <source>
        <dbReference type="ARBA" id="ARBA00023125"/>
    </source>
</evidence>
<dbReference type="Pfam" id="PF06203">
    <property type="entry name" value="CCT"/>
    <property type="match status" value="1"/>
</dbReference>
<dbReference type="CDD" id="cd00202">
    <property type="entry name" value="ZnF_GATA"/>
    <property type="match status" value="1"/>
</dbReference>
<dbReference type="SUPFAM" id="SSF57716">
    <property type="entry name" value="Glucocorticoid receptor-like (DNA-binding domain)"/>
    <property type="match status" value="1"/>
</dbReference>
<evidence type="ECO:0000259" key="17">
    <source>
        <dbReference type="PROSITE" id="PS51320"/>
    </source>
</evidence>
<evidence type="ECO:0000256" key="13">
    <source>
        <dbReference type="PROSITE-ProRule" id="PRU00357"/>
    </source>
</evidence>
<organism evidence="18 19">
    <name type="scientific">Salvia divinorum</name>
    <name type="common">Maria pastora</name>
    <name type="synonym">Diviner's sage</name>
    <dbReference type="NCBI Taxonomy" id="28513"/>
    <lineage>
        <taxon>Eukaryota</taxon>
        <taxon>Viridiplantae</taxon>
        <taxon>Streptophyta</taxon>
        <taxon>Embryophyta</taxon>
        <taxon>Tracheophyta</taxon>
        <taxon>Spermatophyta</taxon>
        <taxon>Magnoliopsida</taxon>
        <taxon>eudicotyledons</taxon>
        <taxon>Gunneridae</taxon>
        <taxon>Pentapetalae</taxon>
        <taxon>asterids</taxon>
        <taxon>lamiids</taxon>
        <taxon>Lamiales</taxon>
        <taxon>Lamiaceae</taxon>
        <taxon>Nepetoideae</taxon>
        <taxon>Mentheae</taxon>
        <taxon>Salviinae</taxon>
        <taxon>Salvia</taxon>
        <taxon>Salvia subgen. Calosphace</taxon>
    </lineage>
</organism>
<comment type="function">
    <text evidence="1">Transcriptional activator that specifically binds 5'-GATA-3' or 5'-GAT-3' motifs within gene promoters.</text>
</comment>
<evidence type="ECO:0000313" key="18">
    <source>
        <dbReference type="EMBL" id="KAL1554458.1"/>
    </source>
</evidence>
<reference evidence="18 19" key="1">
    <citation type="submission" date="2024-06" db="EMBL/GenBank/DDBJ databases">
        <title>A chromosome level genome sequence of Diviner's sage (Salvia divinorum).</title>
        <authorList>
            <person name="Ford S.A."/>
            <person name="Ro D.-K."/>
            <person name="Ness R.W."/>
            <person name="Phillips M.A."/>
        </authorList>
    </citation>
    <scope>NUCLEOTIDE SEQUENCE [LARGE SCALE GENOMIC DNA]</scope>
    <source>
        <strain evidence="18">SAF-2024a</strain>
        <tissue evidence="18">Leaf</tissue>
    </source>
</reference>
<protein>
    <submittedName>
        <fullName evidence="18">GATA transcription factor 25-like</fullName>
    </submittedName>
</protein>
<evidence type="ECO:0000256" key="6">
    <source>
        <dbReference type="ARBA" id="ARBA00022833"/>
    </source>
</evidence>
<keyword evidence="11 13" id="KW-0539">Nucleus</keyword>
<feature type="domain" description="GATA-type" evidence="15">
    <location>
        <begin position="151"/>
        <end position="195"/>
    </location>
</feature>
<evidence type="ECO:0000256" key="3">
    <source>
        <dbReference type="ARBA" id="ARBA00007722"/>
    </source>
</evidence>
<proteinExistence type="inferred from homology"/>
<dbReference type="Pfam" id="PF00320">
    <property type="entry name" value="GATA"/>
    <property type="match status" value="1"/>
</dbReference>
<feature type="domain" description="CCT" evidence="16">
    <location>
        <begin position="93"/>
        <end position="135"/>
    </location>
</feature>
<evidence type="ECO:0000259" key="15">
    <source>
        <dbReference type="PROSITE" id="PS50114"/>
    </source>
</evidence>
<evidence type="ECO:0000313" key="19">
    <source>
        <dbReference type="Proteomes" id="UP001567538"/>
    </source>
</evidence>
<dbReference type="PROSITE" id="PS00344">
    <property type="entry name" value="GATA_ZN_FINGER_1"/>
    <property type="match status" value="1"/>
</dbReference>
<keyword evidence="19" id="KW-1185">Reference proteome</keyword>
<dbReference type="GO" id="GO:0008270">
    <property type="term" value="F:zinc ion binding"/>
    <property type="evidence" value="ECO:0007669"/>
    <property type="project" value="UniProtKB-KW"/>
</dbReference>
<dbReference type="PANTHER" id="PTHR46125">
    <property type="entry name" value="GATA TRANSCRIPTION FACTOR 28"/>
    <property type="match status" value="1"/>
</dbReference>
<dbReference type="InterPro" id="IPR013088">
    <property type="entry name" value="Znf_NHR/GATA"/>
</dbReference>
<name>A0ABD1HDF8_SALDI</name>
<evidence type="ECO:0000256" key="11">
    <source>
        <dbReference type="ARBA" id="ARBA00023242"/>
    </source>
</evidence>
<evidence type="ECO:0000259" key="16">
    <source>
        <dbReference type="PROSITE" id="PS51017"/>
    </source>
</evidence>
<evidence type="ECO:0000256" key="10">
    <source>
        <dbReference type="ARBA" id="ARBA00023163"/>
    </source>
</evidence>
<evidence type="ECO:0000256" key="5">
    <source>
        <dbReference type="ARBA" id="ARBA00022771"/>
    </source>
</evidence>
<keyword evidence="9" id="KW-0010">Activator</keyword>
<dbReference type="PROSITE" id="PS50114">
    <property type="entry name" value="GATA_ZN_FINGER_2"/>
    <property type="match status" value="1"/>
</dbReference>
<dbReference type="SMART" id="SM00401">
    <property type="entry name" value="ZnF_GATA"/>
    <property type="match status" value="1"/>
</dbReference>
<dbReference type="PROSITE" id="PS51320">
    <property type="entry name" value="TIFY"/>
    <property type="match status" value="1"/>
</dbReference>
<keyword evidence="4" id="KW-0479">Metal-binding</keyword>
<keyword evidence="5 12" id="KW-0863">Zinc-finger</keyword>
<dbReference type="GO" id="GO:0003677">
    <property type="term" value="F:DNA binding"/>
    <property type="evidence" value="ECO:0007669"/>
    <property type="project" value="UniProtKB-KW"/>
</dbReference>
<keyword evidence="7" id="KW-0805">Transcription regulation</keyword>
<gene>
    <name evidence="18" type="ORF">AAHA92_15014</name>
</gene>
<keyword evidence="10" id="KW-0804">Transcription</keyword>
<accession>A0ABD1HDF8</accession>
<dbReference type="InterPro" id="IPR000679">
    <property type="entry name" value="Znf_GATA"/>
</dbReference>
<feature type="compositionally biased region" description="Low complexity" evidence="14">
    <location>
        <begin position="1"/>
        <end position="12"/>
    </location>
</feature>
<dbReference type="EMBL" id="JBEAFC010000006">
    <property type="protein sequence ID" value="KAL1554458.1"/>
    <property type="molecule type" value="Genomic_DNA"/>
</dbReference>
<evidence type="ECO:0000256" key="1">
    <source>
        <dbReference type="ARBA" id="ARBA00002206"/>
    </source>
</evidence>
<comment type="similarity">
    <text evidence="3">Belongs to the type IV zinc-finger family. Class C subfamily.</text>
</comment>
<keyword evidence="8" id="KW-0238">DNA-binding</keyword>